<gene>
    <name evidence="2" type="ORF">SAMN02745131_02163</name>
</gene>
<keyword evidence="1" id="KW-0472">Membrane</keyword>
<keyword evidence="1" id="KW-0812">Transmembrane</keyword>
<proteinExistence type="predicted"/>
<evidence type="ECO:0000256" key="1">
    <source>
        <dbReference type="SAM" id="Phobius"/>
    </source>
</evidence>
<dbReference type="EMBL" id="FQUU01000008">
    <property type="protein sequence ID" value="SHF25998.1"/>
    <property type="molecule type" value="Genomic_DNA"/>
</dbReference>
<keyword evidence="3" id="KW-1185">Reference proteome</keyword>
<protein>
    <submittedName>
        <fullName evidence="2">Uncharacterized protein</fullName>
    </submittedName>
</protein>
<evidence type="ECO:0000313" key="2">
    <source>
        <dbReference type="EMBL" id="SHF25998.1"/>
    </source>
</evidence>
<dbReference type="Pfam" id="PF19628">
    <property type="entry name" value="DUF6132"/>
    <property type="match status" value="1"/>
</dbReference>
<organism evidence="2 3">
    <name type="scientific">Flavisolibacter ginsengisoli DSM 18119</name>
    <dbReference type="NCBI Taxonomy" id="1121884"/>
    <lineage>
        <taxon>Bacteria</taxon>
        <taxon>Pseudomonadati</taxon>
        <taxon>Bacteroidota</taxon>
        <taxon>Chitinophagia</taxon>
        <taxon>Chitinophagales</taxon>
        <taxon>Chitinophagaceae</taxon>
        <taxon>Flavisolibacter</taxon>
    </lineage>
</organism>
<dbReference type="Proteomes" id="UP000184048">
    <property type="component" value="Unassembled WGS sequence"/>
</dbReference>
<feature type="transmembrane region" description="Helical" evidence="1">
    <location>
        <begin position="12"/>
        <end position="29"/>
    </location>
</feature>
<accession>A0A1M5A6R8</accession>
<reference evidence="2 3" key="1">
    <citation type="submission" date="2016-11" db="EMBL/GenBank/DDBJ databases">
        <authorList>
            <person name="Jaros S."/>
            <person name="Januszkiewicz K."/>
            <person name="Wedrychowicz H."/>
        </authorList>
    </citation>
    <scope>NUCLEOTIDE SEQUENCE [LARGE SCALE GENOMIC DNA]</scope>
    <source>
        <strain evidence="2 3">DSM 18119</strain>
    </source>
</reference>
<keyword evidence="1" id="KW-1133">Transmembrane helix</keyword>
<dbReference type="STRING" id="1121884.SAMN02745131_02163"/>
<dbReference type="AlphaFoldDB" id="A0A1M5A6R8"/>
<feature type="transmembrane region" description="Helical" evidence="1">
    <location>
        <begin position="41"/>
        <end position="60"/>
    </location>
</feature>
<evidence type="ECO:0000313" key="3">
    <source>
        <dbReference type="Proteomes" id="UP000184048"/>
    </source>
</evidence>
<sequence>MKGLISQHKLYMIGFLLGSVAGFLYWKYIGCLTGTCSITSNPFRSSIYFGIMGALLFGLFQKRKVEKPVE</sequence>
<dbReference type="OrthoDB" id="2062758at2"/>
<name>A0A1M5A6R8_9BACT</name>
<dbReference type="InterPro" id="IPR045764">
    <property type="entry name" value="DUF6132"/>
</dbReference>